<accession>A0AA88E3J0</accession>
<protein>
    <submittedName>
        <fullName evidence="1">Uncharacterized protein</fullName>
    </submittedName>
</protein>
<name>A0AA88E3J0_FICCA</name>
<sequence length="71" mass="7832">MWGLGRKWTRCRPQKDFPIPTPPLLNQARMGMGLRNQGKDGNGIADSFKGQGYGDAEVVDLILSHPITIPI</sequence>
<comment type="caution">
    <text evidence="1">The sequence shown here is derived from an EMBL/GenBank/DDBJ whole genome shotgun (WGS) entry which is preliminary data.</text>
</comment>
<organism evidence="1 2">
    <name type="scientific">Ficus carica</name>
    <name type="common">Common fig</name>
    <dbReference type="NCBI Taxonomy" id="3494"/>
    <lineage>
        <taxon>Eukaryota</taxon>
        <taxon>Viridiplantae</taxon>
        <taxon>Streptophyta</taxon>
        <taxon>Embryophyta</taxon>
        <taxon>Tracheophyta</taxon>
        <taxon>Spermatophyta</taxon>
        <taxon>Magnoliopsida</taxon>
        <taxon>eudicotyledons</taxon>
        <taxon>Gunneridae</taxon>
        <taxon>Pentapetalae</taxon>
        <taxon>rosids</taxon>
        <taxon>fabids</taxon>
        <taxon>Rosales</taxon>
        <taxon>Moraceae</taxon>
        <taxon>Ficeae</taxon>
        <taxon>Ficus</taxon>
    </lineage>
</organism>
<evidence type="ECO:0000313" key="2">
    <source>
        <dbReference type="Proteomes" id="UP001187192"/>
    </source>
</evidence>
<dbReference type="Proteomes" id="UP001187192">
    <property type="component" value="Unassembled WGS sequence"/>
</dbReference>
<gene>
    <name evidence="1" type="ORF">TIFTF001_032482</name>
</gene>
<proteinExistence type="predicted"/>
<dbReference type="AlphaFoldDB" id="A0AA88E3J0"/>
<reference evidence="1" key="1">
    <citation type="submission" date="2023-07" db="EMBL/GenBank/DDBJ databases">
        <title>draft genome sequence of fig (Ficus carica).</title>
        <authorList>
            <person name="Takahashi T."/>
            <person name="Nishimura K."/>
        </authorList>
    </citation>
    <scope>NUCLEOTIDE SEQUENCE</scope>
</reference>
<evidence type="ECO:0000313" key="1">
    <source>
        <dbReference type="EMBL" id="GMN63389.1"/>
    </source>
</evidence>
<keyword evidence="2" id="KW-1185">Reference proteome</keyword>
<dbReference type="EMBL" id="BTGU01000149">
    <property type="protein sequence ID" value="GMN63389.1"/>
    <property type="molecule type" value="Genomic_DNA"/>
</dbReference>